<reference evidence="18 19" key="1">
    <citation type="journal article" date="2017" name="Gigascience">
        <title>Draft genome of the honey bee ectoparasitic mite, Tropilaelaps mercedesae, is shaped by the parasitic life history.</title>
        <authorList>
            <person name="Dong X."/>
            <person name="Armstrong S.D."/>
            <person name="Xia D."/>
            <person name="Makepeace B.L."/>
            <person name="Darby A.C."/>
            <person name="Kadowaki T."/>
        </authorList>
    </citation>
    <scope>NUCLEOTIDE SEQUENCE [LARGE SCALE GENOMIC DNA]</scope>
    <source>
        <strain evidence="18">Wuxi-XJTLU</strain>
    </source>
</reference>
<name>A0A1V9X247_9ACAR</name>
<feature type="domain" description="Cytidyltransferase-like" evidence="17">
    <location>
        <begin position="38"/>
        <end position="252"/>
    </location>
</feature>
<dbReference type="GO" id="GO:0005524">
    <property type="term" value="F:ATP binding"/>
    <property type="evidence" value="ECO:0007669"/>
    <property type="project" value="UniProtKB-KW"/>
</dbReference>
<dbReference type="GO" id="GO:0009435">
    <property type="term" value="P:NAD+ biosynthetic process"/>
    <property type="evidence" value="ECO:0007669"/>
    <property type="project" value="UniProtKB-UniPathway"/>
</dbReference>
<dbReference type="SUPFAM" id="SSF52374">
    <property type="entry name" value="Nucleotidylyl transferase"/>
    <property type="match status" value="1"/>
</dbReference>
<dbReference type="CDD" id="cd09286">
    <property type="entry name" value="NMNAT_Eukarya"/>
    <property type="match status" value="1"/>
</dbReference>
<evidence type="ECO:0000256" key="7">
    <source>
        <dbReference type="ARBA" id="ARBA00022642"/>
    </source>
</evidence>
<evidence type="ECO:0000256" key="1">
    <source>
        <dbReference type="ARBA" id="ARBA00001946"/>
    </source>
</evidence>
<dbReference type="FunCoup" id="A0A1V9X247">
    <property type="interactions" value="541"/>
</dbReference>
<evidence type="ECO:0000256" key="4">
    <source>
        <dbReference type="ARBA" id="ARBA00005019"/>
    </source>
</evidence>
<comment type="catalytic activity">
    <reaction evidence="14 16">
        <text>nicotinate beta-D-ribonucleotide + ATP + H(+) = deamido-NAD(+) + diphosphate</text>
        <dbReference type="Rhea" id="RHEA:22860"/>
        <dbReference type="ChEBI" id="CHEBI:15378"/>
        <dbReference type="ChEBI" id="CHEBI:30616"/>
        <dbReference type="ChEBI" id="CHEBI:33019"/>
        <dbReference type="ChEBI" id="CHEBI:57502"/>
        <dbReference type="ChEBI" id="CHEBI:58437"/>
        <dbReference type="EC" id="2.7.7.18"/>
    </reaction>
</comment>
<comment type="subcellular location">
    <subcellularLocation>
        <location evidence="2">Mitochondrion</location>
    </subcellularLocation>
</comment>
<dbReference type="Proteomes" id="UP000192247">
    <property type="component" value="Unassembled WGS sequence"/>
</dbReference>
<accession>A0A1V9X247</accession>
<dbReference type="STRING" id="418985.A0A1V9X247"/>
<dbReference type="InterPro" id="IPR004821">
    <property type="entry name" value="Cyt_trans-like"/>
</dbReference>
<comment type="cofactor">
    <cofactor evidence="1">
        <name>Mg(2+)</name>
        <dbReference type="ChEBI" id="CHEBI:18420"/>
    </cofactor>
</comment>
<evidence type="ECO:0000256" key="16">
    <source>
        <dbReference type="RuleBase" id="RU362021"/>
    </source>
</evidence>
<dbReference type="EC" id="2.7.7.18" evidence="16"/>
<evidence type="ECO:0000256" key="15">
    <source>
        <dbReference type="ARBA" id="ARBA00093425"/>
    </source>
</evidence>
<evidence type="ECO:0000256" key="2">
    <source>
        <dbReference type="ARBA" id="ARBA00004173"/>
    </source>
</evidence>
<evidence type="ECO:0000256" key="8">
    <source>
        <dbReference type="ARBA" id="ARBA00022679"/>
    </source>
</evidence>
<proteinExistence type="inferred from homology"/>
<dbReference type="OrthoDB" id="422187at2759"/>
<keyword evidence="10 16" id="KW-0547">Nucleotide-binding</keyword>
<comment type="catalytic activity">
    <reaction evidence="16">
        <text>beta-nicotinamide D-ribonucleotide + ATP + H(+) = diphosphate + NAD(+)</text>
        <dbReference type="Rhea" id="RHEA:21360"/>
        <dbReference type="ChEBI" id="CHEBI:14649"/>
        <dbReference type="ChEBI" id="CHEBI:15378"/>
        <dbReference type="ChEBI" id="CHEBI:30616"/>
        <dbReference type="ChEBI" id="CHEBI:33019"/>
        <dbReference type="ChEBI" id="CHEBI:57540"/>
        <dbReference type="EC" id="2.7.7.1"/>
    </reaction>
</comment>
<evidence type="ECO:0000313" key="19">
    <source>
        <dbReference type="Proteomes" id="UP000192247"/>
    </source>
</evidence>
<dbReference type="AlphaFoldDB" id="A0A1V9X247"/>
<dbReference type="GO" id="GO:0004515">
    <property type="term" value="F:nicotinate-nucleotide adenylyltransferase activity"/>
    <property type="evidence" value="ECO:0007669"/>
    <property type="project" value="UniProtKB-EC"/>
</dbReference>
<keyword evidence="8 16" id="KW-0808">Transferase</keyword>
<gene>
    <name evidence="18" type="ORF">BIW11_13503</name>
</gene>
<comment type="pathway">
    <text evidence="3 16">Cofactor biosynthesis; NAD(+) biosynthesis; NAD(+) from nicotinamide D-ribonucleotide: step 1/1.</text>
</comment>
<dbReference type="EMBL" id="MNPL01028734">
    <property type="protein sequence ID" value="OQR67473.1"/>
    <property type="molecule type" value="Genomic_DNA"/>
</dbReference>
<dbReference type="PANTHER" id="PTHR12039">
    <property type="entry name" value="NICOTINAMIDE MONONUCLEOTIDE ADENYLYLTRANSFERASE"/>
    <property type="match status" value="1"/>
</dbReference>
<dbReference type="Pfam" id="PF01467">
    <property type="entry name" value="CTP_transf_like"/>
    <property type="match status" value="1"/>
</dbReference>
<dbReference type="InterPro" id="IPR005248">
    <property type="entry name" value="NadD/NMNAT"/>
</dbReference>
<keyword evidence="11 16" id="KW-0067">ATP-binding</keyword>
<comment type="pathway">
    <text evidence="4">Cofactor biosynthesis; NAD(+) biosynthesis; deamido-NAD(+) from nicotinate D-ribonucleotide: step 1/1.</text>
</comment>
<dbReference type="InterPro" id="IPR014729">
    <property type="entry name" value="Rossmann-like_a/b/a_fold"/>
</dbReference>
<dbReference type="GO" id="GO:0005759">
    <property type="term" value="C:mitochondrial matrix"/>
    <property type="evidence" value="ECO:0007669"/>
    <property type="project" value="UniProtKB-ARBA"/>
</dbReference>
<dbReference type="FunFam" id="3.40.50.620:FF:000221">
    <property type="entry name" value="Nicotinamide/nicotinic acid mononucleotide adenylyltransferase 3"/>
    <property type="match status" value="1"/>
</dbReference>
<dbReference type="GO" id="GO:0000309">
    <property type="term" value="F:nicotinamide-nucleotide adenylyltransferase activity"/>
    <property type="evidence" value="ECO:0007669"/>
    <property type="project" value="UniProtKB-EC"/>
</dbReference>
<evidence type="ECO:0000256" key="5">
    <source>
        <dbReference type="ARBA" id="ARBA00007064"/>
    </source>
</evidence>
<evidence type="ECO:0000256" key="11">
    <source>
        <dbReference type="ARBA" id="ARBA00022840"/>
    </source>
</evidence>
<evidence type="ECO:0000256" key="12">
    <source>
        <dbReference type="ARBA" id="ARBA00023027"/>
    </source>
</evidence>
<evidence type="ECO:0000259" key="17">
    <source>
        <dbReference type="Pfam" id="PF01467"/>
    </source>
</evidence>
<dbReference type="InterPro" id="IPR045094">
    <property type="entry name" value="NMNAT_euk"/>
</dbReference>
<evidence type="ECO:0000256" key="14">
    <source>
        <dbReference type="ARBA" id="ARBA00048721"/>
    </source>
</evidence>
<keyword evidence="12 16" id="KW-0520">NAD</keyword>
<evidence type="ECO:0000256" key="3">
    <source>
        <dbReference type="ARBA" id="ARBA00004658"/>
    </source>
</evidence>
<dbReference type="PANTHER" id="PTHR12039:SF0">
    <property type="entry name" value="NICOTINAMIDE-NUCLEOTIDE ADENYLYLTRANSFERASE"/>
    <property type="match status" value="1"/>
</dbReference>
<evidence type="ECO:0000256" key="6">
    <source>
        <dbReference type="ARBA" id="ARBA00011881"/>
    </source>
</evidence>
<dbReference type="Gene3D" id="3.40.50.620">
    <property type="entry name" value="HUPs"/>
    <property type="match status" value="1"/>
</dbReference>
<sequence>MHCTFIYLRSTLIHQRLCATRHFLRMSTLPLMESVALVACGSYNPITNMHLRMFEVARDHLQSTGRYKVVCGILSPVHDGYGRKQLVTSNHRIEMCRLATQTSDWIKVCDWEVAQPAWTRTRDVLHHYEQVLNTPGNQLLATSCKDTTGTTADADKKAVPGYDVTSKSNTKHVRVMLLCGSDILESFAVPGLWEMEHIEELTRRFGLAVIRRSGSDADKFVYQHDTVYANRKNVHLVTEWLYNEVSSTKVRKALRHGESVKYVVQDPVINYIERNNLYKC</sequence>
<dbReference type="UniPathway" id="UPA00253">
    <property type="reaction ID" value="UER00332"/>
</dbReference>
<dbReference type="EC" id="2.7.7.1" evidence="16"/>
<keyword evidence="19" id="KW-1185">Reference proteome</keyword>
<evidence type="ECO:0000313" key="18">
    <source>
        <dbReference type="EMBL" id="OQR67473.1"/>
    </source>
</evidence>
<evidence type="ECO:0000256" key="10">
    <source>
        <dbReference type="ARBA" id="ARBA00022741"/>
    </source>
</evidence>
<comment type="similarity">
    <text evidence="5 16">Belongs to the eukaryotic NMN adenylyltransferase family.</text>
</comment>
<keyword evidence="13" id="KW-0496">Mitochondrion</keyword>
<keyword evidence="7 16" id="KW-0662">Pyridine nucleotide biosynthesis</keyword>
<comment type="subunit">
    <text evidence="6">Homotetramer.</text>
</comment>
<organism evidence="18 19">
    <name type="scientific">Tropilaelaps mercedesae</name>
    <dbReference type="NCBI Taxonomy" id="418985"/>
    <lineage>
        <taxon>Eukaryota</taxon>
        <taxon>Metazoa</taxon>
        <taxon>Ecdysozoa</taxon>
        <taxon>Arthropoda</taxon>
        <taxon>Chelicerata</taxon>
        <taxon>Arachnida</taxon>
        <taxon>Acari</taxon>
        <taxon>Parasitiformes</taxon>
        <taxon>Mesostigmata</taxon>
        <taxon>Gamasina</taxon>
        <taxon>Dermanyssoidea</taxon>
        <taxon>Laelapidae</taxon>
        <taxon>Tropilaelaps</taxon>
    </lineage>
</organism>
<keyword evidence="9 16" id="KW-0548">Nucleotidyltransferase</keyword>
<comment type="function">
    <text evidence="15">Catalyzes the formation of NAD(+) from nicotinamide mononucleotide (NMN) and ATP. Can also use the deamidated form; nicotinic acid mononucleotide (NaMN) as substrate with the same efficiency. Can use triazofurin monophosphate (TrMP) as substrate. Can also use GTP and ITP as nucleotide donors. Also catalyzes the reverse reaction, i.e. the pyrophosphorolytic cleavage of NAD(+). For the pyrophosphorolytic activity, can use NAD(+), NADH, NaAD, nicotinic acid adenine dinucleotide phosphate (NHD), nicotinamide guanine dinucleotide (NGD) as substrates. Fails to cleave phosphorylated dinucleotides NADP(+), NADPH and NaADP(+). Protects against axonal degeneration following injury. May be involved in the maintenance of axonal integrity. Also functions as a stress-response chaperone protein that prevents toxic aggregation of proteins; this function may be independent of its NAD(+) synthesis activity.</text>
</comment>
<dbReference type="InParanoid" id="A0A1V9X247"/>
<evidence type="ECO:0000256" key="13">
    <source>
        <dbReference type="ARBA" id="ARBA00023128"/>
    </source>
</evidence>
<protein>
    <recommendedName>
        <fullName evidence="16">Nicotinamide-nucleotide adenylyltransferase</fullName>
        <ecNumber evidence="16">2.7.7.1</ecNumber>
        <ecNumber evidence="16">2.7.7.18</ecNumber>
    </recommendedName>
</protein>
<dbReference type="InterPro" id="IPR051182">
    <property type="entry name" value="Euk_NMN_adenylyltrnsfrase"/>
</dbReference>
<evidence type="ECO:0000256" key="9">
    <source>
        <dbReference type="ARBA" id="ARBA00022695"/>
    </source>
</evidence>
<comment type="caution">
    <text evidence="18">The sequence shown here is derived from an EMBL/GenBank/DDBJ whole genome shotgun (WGS) entry which is preliminary data.</text>
</comment>
<dbReference type="NCBIfam" id="TIGR00482">
    <property type="entry name" value="nicotinate (nicotinamide) nucleotide adenylyltransferase"/>
    <property type="match status" value="1"/>
</dbReference>